<feature type="transmembrane region" description="Helical" evidence="8">
    <location>
        <begin position="571"/>
        <end position="591"/>
    </location>
</feature>
<dbReference type="GO" id="GO:0030001">
    <property type="term" value="P:metal ion transport"/>
    <property type="evidence" value="ECO:0007669"/>
    <property type="project" value="UniProtKB-ARBA"/>
</dbReference>
<dbReference type="PANTHER" id="PTHR32024:SF1">
    <property type="entry name" value="KTR SYSTEM POTASSIUM UPTAKE PROTEIN B"/>
    <property type="match status" value="1"/>
</dbReference>
<feature type="transmembrane region" description="Helical" evidence="8">
    <location>
        <begin position="448"/>
        <end position="468"/>
    </location>
</feature>
<evidence type="ECO:0000256" key="2">
    <source>
        <dbReference type="ARBA" id="ARBA00022448"/>
    </source>
</evidence>
<sequence length="610" mass="67805">MSDSLKRRVNAIRERINIRLFDSRDNVLRDLRTAGVLVSSLTILALIYFHGFHLTIPERVVVGFIIKFSIGFYLLKYVLEFVYSFSPIQHLKETKWEGILMAFLFLNILSINIFDTEIMSFFGELLGLEALDQFFLIFIQGYFLLIVFLELGKASTFLPFASLSPPALLAISFIILILIGTGLLMLPEMTSSGMSMPFSDALFTSISASCVTGLIVVDTATYFSFKGQFIIMMLFQLGGLNIISFATFFALFTKKGIGIRHQSLIQANYSNESLTSSAELFRKIIRFTFQIEALGAILIFFFWGANLHFDSLGQRLFYSIFHSISAFNNAGFSLFTNGLMEAPIQNSYFLHLIIAIIVIFGGLGFGTIRDIFTLRQVRERMRKPWKTLSVGSRIALYSTGVLLVLGFVVFFVFEFNGTMADKSIGGQIITAIFQSATTRTAGFNTVDIGSLALPVLIFFIFLMFIGASTGSTGGGIKTTTFALVFLSAWSTIRGKKKVEIFKQTIPWELLNRAFSIFLFSVSVILVGIFVLSISDPHLGLARIAFEEVSAFCTVGLSTGITSELSGVGRTVIMLSMFIGRIGTITLAFALSSRKKESNDYKYPKANFMVG</sequence>
<feature type="transmembrane region" description="Helical" evidence="8">
    <location>
        <begin position="284"/>
        <end position="304"/>
    </location>
</feature>
<feature type="transmembrane region" description="Helical" evidence="8">
    <location>
        <begin position="167"/>
        <end position="186"/>
    </location>
</feature>
<organism evidence="9 10">
    <name type="scientific">Phaeocystidibacter luteus</name>
    <dbReference type="NCBI Taxonomy" id="911197"/>
    <lineage>
        <taxon>Bacteria</taxon>
        <taxon>Pseudomonadati</taxon>
        <taxon>Bacteroidota</taxon>
        <taxon>Flavobacteriia</taxon>
        <taxon>Flavobacteriales</taxon>
        <taxon>Phaeocystidibacteraceae</taxon>
        <taxon>Phaeocystidibacter</taxon>
    </lineage>
</organism>
<dbReference type="GO" id="GO:0008324">
    <property type="term" value="F:monoatomic cation transmembrane transporter activity"/>
    <property type="evidence" value="ECO:0007669"/>
    <property type="project" value="InterPro"/>
</dbReference>
<comment type="subcellular location">
    <subcellularLocation>
        <location evidence="1">Cell membrane</location>
        <topology evidence="1">Multi-pass membrane protein</topology>
    </subcellularLocation>
</comment>
<evidence type="ECO:0000256" key="7">
    <source>
        <dbReference type="ARBA" id="ARBA00023136"/>
    </source>
</evidence>
<dbReference type="Pfam" id="PF02386">
    <property type="entry name" value="TrkH"/>
    <property type="match status" value="1"/>
</dbReference>
<feature type="transmembrane region" description="Helical" evidence="8">
    <location>
        <begin position="198"/>
        <end position="217"/>
    </location>
</feature>
<feature type="transmembrane region" description="Helical" evidence="8">
    <location>
        <begin position="31"/>
        <end position="49"/>
    </location>
</feature>
<evidence type="ECO:0000256" key="1">
    <source>
        <dbReference type="ARBA" id="ARBA00004651"/>
    </source>
</evidence>
<dbReference type="EMBL" id="WBVO01000007">
    <property type="protein sequence ID" value="KAB2809807.1"/>
    <property type="molecule type" value="Genomic_DNA"/>
</dbReference>
<proteinExistence type="predicted"/>
<keyword evidence="2" id="KW-0813">Transport</keyword>
<feature type="transmembrane region" description="Helical" evidence="8">
    <location>
        <begin position="61"/>
        <end position="79"/>
    </location>
</feature>
<accession>A0A6N6RF71</accession>
<keyword evidence="3" id="KW-1003">Cell membrane</keyword>
<dbReference type="Proteomes" id="UP000468650">
    <property type="component" value="Unassembled WGS sequence"/>
</dbReference>
<evidence type="ECO:0000313" key="9">
    <source>
        <dbReference type="EMBL" id="KAB2809807.1"/>
    </source>
</evidence>
<keyword evidence="5 8" id="KW-1133">Transmembrane helix</keyword>
<dbReference type="RefSeq" id="WP_151667630.1">
    <property type="nucleotide sequence ID" value="NZ_WBVO01000007.1"/>
</dbReference>
<keyword evidence="4 8" id="KW-0812">Transmembrane</keyword>
<dbReference type="InterPro" id="IPR003445">
    <property type="entry name" value="Cat_transpt"/>
</dbReference>
<feature type="transmembrane region" description="Helical" evidence="8">
    <location>
        <begin position="348"/>
        <end position="368"/>
    </location>
</feature>
<keyword evidence="6" id="KW-0406">Ion transport</keyword>
<evidence type="ECO:0000256" key="3">
    <source>
        <dbReference type="ARBA" id="ARBA00022475"/>
    </source>
</evidence>
<dbReference type="OrthoDB" id="9810952at2"/>
<reference evidence="9 10" key="1">
    <citation type="submission" date="2019-09" db="EMBL/GenBank/DDBJ databases">
        <title>Genomes of family Cryomorphaceae.</title>
        <authorList>
            <person name="Bowman J.P."/>
        </authorList>
    </citation>
    <scope>NUCLEOTIDE SEQUENCE [LARGE SCALE GENOMIC DNA]</scope>
    <source>
        <strain evidence="9 10">LMG 25704</strain>
    </source>
</reference>
<evidence type="ECO:0000313" key="10">
    <source>
        <dbReference type="Proteomes" id="UP000468650"/>
    </source>
</evidence>
<keyword evidence="7 8" id="KW-0472">Membrane</keyword>
<feature type="transmembrane region" description="Helical" evidence="8">
    <location>
        <begin position="316"/>
        <end position="336"/>
    </location>
</feature>
<dbReference type="PANTHER" id="PTHR32024">
    <property type="entry name" value="TRK SYSTEM POTASSIUM UPTAKE PROTEIN TRKG-RELATED"/>
    <property type="match status" value="1"/>
</dbReference>
<evidence type="ECO:0000256" key="4">
    <source>
        <dbReference type="ARBA" id="ARBA00022692"/>
    </source>
</evidence>
<comment type="caution">
    <text evidence="9">The sequence shown here is derived from an EMBL/GenBank/DDBJ whole genome shotgun (WGS) entry which is preliminary data.</text>
</comment>
<feature type="transmembrane region" description="Helical" evidence="8">
    <location>
        <begin position="134"/>
        <end position="155"/>
    </location>
</feature>
<feature type="transmembrane region" description="Helical" evidence="8">
    <location>
        <begin position="99"/>
        <end position="122"/>
    </location>
</feature>
<evidence type="ECO:0000256" key="6">
    <source>
        <dbReference type="ARBA" id="ARBA00023065"/>
    </source>
</evidence>
<protein>
    <submittedName>
        <fullName evidence="9">ATPase</fullName>
    </submittedName>
</protein>
<feature type="transmembrane region" description="Helical" evidence="8">
    <location>
        <begin position="513"/>
        <end position="533"/>
    </location>
</feature>
<gene>
    <name evidence="9" type="ORF">F8C67_09640</name>
</gene>
<evidence type="ECO:0000256" key="8">
    <source>
        <dbReference type="SAM" id="Phobius"/>
    </source>
</evidence>
<dbReference type="AlphaFoldDB" id="A0A6N6RF71"/>
<keyword evidence="10" id="KW-1185">Reference proteome</keyword>
<feature type="transmembrane region" description="Helical" evidence="8">
    <location>
        <begin position="229"/>
        <end position="252"/>
    </location>
</feature>
<dbReference type="GO" id="GO:0005886">
    <property type="term" value="C:plasma membrane"/>
    <property type="evidence" value="ECO:0007669"/>
    <property type="project" value="UniProtKB-SubCell"/>
</dbReference>
<name>A0A6N6RF71_9FLAO</name>
<feature type="transmembrane region" description="Helical" evidence="8">
    <location>
        <begin position="394"/>
        <end position="413"/>
    </location>
</feature>
<evidence type="ECO:0000256" key="5">
    <source>
        <dbReference type="ARBA" id="ARBA00022989"/>
    </source>
</evidence>